<proteinExistence type="predicted"/>
<protein>
    <submittedName>
        <fullName evidence="1">Uncharacterized protein</fullName>
    </submittedName>
</protein>
<dbReference type="AlphaFoldDB" id="E1YMJ8"/>
<sequence>MVRTSSLHRIPLIAAPVNSAGSSSQKRKGSIPRKYSYEKVAQNTIVS</sequence>
<dbReference type="EMBL" id="FR695879">
    <property type="protein sequence ID" value="CBX31792.1"/>
    <property type="molecule type" value="Genomic_DNA"/>
</dbReference>
<organism evidence="1">
    <name type="scientific">uncultured Desulfobacterium sp</name>
    <dbReference type="NCBI Taxonomy" id="201089"/>
    <lineage>
        <taxon>Bacteria</taxon>
        <taxon>Pseudomonadati</taxon>
        <taxon>Thermodesulfobacteriota</taxon>
        <taxon>Desulfobacteria</taxon>
        <taxon>Desulfobacterales</taxon>
        <taxon>Desulfobacteriaceae</taxon>
        <taxon>Desulfobacterium</taxon>
        <taxon>environmental samples</taxon>
    </lineage>
</organism>
<evidence type="ECO:0000313" key="1">
    <source>
        <dbReference type="EMBL" id="CBX31792.1"/>
    </source>
</evidence>
<accession>E1YMJ8</accession>
<gene>
    <name evidence="1" type="ORF">N47_N26170</name>
</gene>
<reference evidence="1" key="1">
    <citation type="journal article" date="2011" name="Environ. Microbiol.">
        <title>Genomic insights into the metabolic potential of the polycyclic aromatic hydrocarbon degrading sulfate-reducing Deltaproteobacterium N47.</title>
        <authorList>
            <person name="Bergmann F."/>
            <person name="Selesi D."/>
            <person name="Weinmaier T."/>
            <person name="Tischler P."/>
            <person name="Rattei T."/>
            <person name="Meckenstock R.U."/>
        </authorList>
    </citation>
    <scope>NUCLEOTIDE SEQUENCE</scope>
</reference>
<name>E1YMJ8_9BACT</name>